<dbReference type="FunFam" id="1.10.10.2830:FF:000001">
    <property type="entry name" value="Chromosome partitioning protein ParB"/>
    <property type="match status" value="1"/>
</dbReference>
<comment type="subcellular location">
    <subcellularLocation>
        <location evidence="1">Cytoplasm</location>
        <location evidence="1">Nucleoid</location>
    </subcellularLocation>
</comment>
<organism evidence="6 7">
    <name type="scientific">Desulfosporosinus acidiphilus (strain DSM 22704 / JCM 16185 / SJ4)</name>
    <dbReference type="NCBI Taxonomy" id="646529"/>
    <lineage>
        <taxon>Bacteria</taxon>
        <taxon>Bacillati</taxon>
        <taxon>Bacillota</taxon>
        <taxon>Clostridia</taxon>
        <taxon>Eubacteriales</taxon>
        <taxon>Desulfitobacteriaceae</taxon>
        <taxon>Desulfosporosinus</taxon>
    </lineage>
</organism>
<protein>
    <submittedName>
        <fullName evidence="6">ParB-like partition protein</fullName>
    </submittedName>
</protein>
<evidence type="ECO:0000256" key="4">
    <source>
        <dbReference type="ARBA" id="ARBA00023125"/>
    </source>
</evidence>
<dbReference type="GO" id="GO:0005694">
    <property type="term" value="C:chromosome"/>
    <property type="evidence" value="ECO:0007669"/>
    <property type="project" value="TreeGrafter"/>
</dbReference>
<dbReference type="InterPro" id="IPR041468">
    <property type="entry name" value="HTH_ParB/Spo0J"/>
</dbReference>
<dbReference type="PANTHER" id="PTHR33375:SF1">
    <property type="entry name" value="CHROMOSOME-PARTITIONING PROTEIN PARB-RELATED"/>
    <property type="match status" value="1"/>
</dbReference>
<comment type="similarity">
    <text evidence="2">Belongs to the ParB family.</text>
</comment>
<gene>
    <name evidence="6" type="ordered locus">Desaci_4715</name>
</gene>
<accession>I4DCL9</accession>
<dbReference type="Pfam" id="PF02195">
    <property type="entry name" value="ParB_N"/>
    <property type="match status" value="1"/>
</dbReference>
<dbReference type="eggNOG" id="COG1475">
    <property type="taxonomic scope" value="Bacteria"/>
</dbReference>
<keyword evidence="4" id="KW-0238">DNA-binding</keyword>
<dbReference type="CDD" id="cd16393">
    <property type="entry name" value="SPO0J_N"/>
    <property type="match status" value="1"/>
</dbReference>
<dbReference type="InterPro" id="IPR050336">
    <property type="entry name" value="Chromosome_partition/occlusion"/>
</dbReference>
<dbReference type="SUPFAM" id="SSF110849">
    <property type="entry name" value="ParB/Sulfiredoxin"/>
    <property type="match status" value="1"/>
</dbReference>
<proteinExistence type="inferred from homology"/>
<dbReference type="Proteomes" id="UP000002892">
    <property type="component" value="Chromosome"/>
</dbReference>
<dbReference type="AlphaFoldDB" id="I4DCL9"/>
<evidence type="ECO:0000259" key="5">
    <source>
        <dbReference type="SMART" id="SM00470"/>
    </source>
</evidence>
<feature type="domain" description="ParB-like N-terminal" evidence="5">
    <location>
        <begin position="25"/>
        <end position="114"/>
    </location>
</feature>
<keyword evidence="7" id="KW-1185">Reference proteome</keyword>
<dbReference type="NCBIfam" id="TIGR00180">
    <property type="entry name" value="parB_part"/>
    <property type="match status" value="1"/>
</dbReference>
<name>I4DCL9_DESAJ</name>
<dbReference type="GO" id="GO:0009295">
    <property type="term" value="C:nucleoid"/>
    <property type="evidence" value="ECO:0007669"/>
    <property type="project" value="UniProtKB-SubCell"/>
</dbReference>
<evidence type="ECO:0000256" key="2">
    <source>
        <dbReference type="ARBA" id="ARBA00006295"/>
    </source>
</evidence>
<dbReference type="GO" id="GO:0045881">
    <property type="term" value="P:positive regulation of sporulation resulting in formation of a cellular spore"/>
    <property type="evidence" value="ECO:0007669"/>
    <property type="project" value="TreeGrafter"/>
</dbReference>
<dbReference type="GO" id="GO:0003677">
    <property type="term" value="F:DNA binding"/>
    <property type="evidence" value="ECO:0007669"/>
    <property type="project" value="UniProtKB-KW"/>
</dbReference>
<dbReference type="Gene3D" id="3.90.1530.30">
    <property type="match status" value="1"/>
</dbReference>
<dbReference type="EMBL" id="CP003639">
    <property type="protein sequence ID" value="AFM43543.1"/>
    <property type="molecule type" value="Genomic_DNA"/>
</dbReference>
<dbReference type="SMART" id="SM00470">
    <property type="entry name" value="ParB"/>
    <property type="match status" value="1"/>
</dbReference>
<evidence type="ECO:0000313" key="7">
    <source>
        <dbReference type="Proteomes" id="UP000002892"/>
    </source>
</evidence>
<dbReference type="InterPro" id="IPR003115">
    <property type="entry name" value="ParB_N"/>
</dbReference>
<keyword evidence="3" id="KW-0159">Chromosome partition</keyword>
<dbReference type="InterPro" id="IPR036086">
    <property type="entry name" value="ParB/Sulfiredoxin_sf"/>
</dbReference>
<dbReference type="RefSeq" id="WP_014829523.1">
    <property type="nucleotide sequence ID" value="NC_018068.1"/>
</dbReference>
<dbReference type="Pfam" id="PF17762">
    <property type="entry name" value="HTH_ParB"/>
    <property type="match status" value="1"/>
</dbReference>
<sequence>MSKKGLGRGLQALISDEFNENPVIKEIPISDIEPNPDQPRREFEAQALNELADSIREHGLLQPILVRPSGDRYMIIAGERRLRAAKLAGLNQIECIVQFCNDQQMAERAIVENIQRANLSPYEEGMAYHRLIDEYGLTQDQVAQKVGKARTTIANLLRIIQLPDIILQMLKEEKLSLGHAKVLLGIKDSSLQVIAAEKAVREQLSVRETEELINRLMNPNEKIKQTPAKATPPVLNNVEDRLRASFQTKVHLKGNLMRGKIEIQYFSEDELNRLLDLWNIQME</sequence>
<evidence type="ECO:0000256" key="3">
    <source>
        <dbReference type="ARBA" id="ARBA00022829"/>
    </source>
</evidence>
<reference evidence="6 7" key="1">
    <citation type="journal article" date="2012" name="J. Bacteriol.">
        <title>Complete genome sequences of Desulfosporosinus orientis DSM765T, Desulfosporosinus youngiae DSM17734T, Desulfosporosinus meridiei DSM13257T, and Desulfosporosinus acidiphilus DSM22704T.</title>
        <authorList>
            <person name="Pester M."/>
            <person name="Brambilla E."/>
            <person name="Alazard D."/>
            <person name="Rattei T."/>
            <person name="Weinmaier T."/>
            <person name="Han J."/>
            <person name="Lucas S."/>
            <person name="Lapidus A."/>
            <person name="Cheng J.F."/>
            <person name="Goodwin L."/>
            <person name="Pitluck S."/>
            <person name="Peters L."/>
            <person name="Ovchinnikova G."/>
            <person name="Teshima H."/>
            <person name="Detter J.C."/>
            <person name="Han C.S."/>
            <person name="Tapia R."/>
            <person name="Land M.L."/>
            <person name="Hauser L."/>
            <person name="Kyrpides N.C."/>
            <person name="Ivanova N.N."/>
            <person name="Pagani I."/>
            <person name="Huntmann M."/>
            <person name="Wei C.L."/>
            <person name="Davenport K.W."/>
            <person name="Daligault H."/>
            <person name="Chain P.S."/>
            <person name="Chen A."/>
            <person name="Mavromatis K."/>
            <person name="Markowitz V."/>
            <person name="Szeto E."/>
            <person name="Mikhailova N."/>
            <person name="Pati A."/>
            <person name="Wagner M."/>
            <person name="Woyke T."/>
            <person name="Ollivier B."/>
            <person name="Klenk H.P."/>
            <person name="Spring S."/>
            <person name="Loy A."/>
        </authorList>
    </citation>
    <scope>NUCLEOTIDE SEQUENCE [LARGE SCALE GENOMIC DNA]</scope>
    <source>
        <strain evidence="7">DSM 22704 / JCM 16185 / SJ4</strain>
    </source>
</reference>
<dbReference type="HOGENOM" id="CLU_023853_0_0_9"/>
<dbReference type="InterPro" id="IPR004437">
    <property type="entry name" value="ParB/RepB/Spo0J"/>
</dbReference>
<dbReference type="Gene3D" id="1.10.10.2830">
    <property type="match status" value="1"/>
</dbReference>
<dbReference type="PANTHER" id="PTHR33375">
    <property type="entry name" value="CHROMOSOME-PARTITIONING PROTEIN PARB-RELATED"/>
    <property type="match status" value="1"/>
</dbReference>
<dbReference type="FunFam" id="3.90.1530.30:FF:000001">
    <property type="entry name" value="Chromosome partitioning protein ParB"/>
    <property type="match status" value="1"/>
</dbReference>
<evidence type="ECO:0000313" key="6">
    <source>
        <dbReference type="EMBL" id="AFM43543.1"/>
    </source>
</evidence>
<evidence type="ECO:0000256" key="1">
    <source>
        <dbReference type="ARBA" id="ARBA00004453"/>
    </source>
</evidence>
<dbReference type="KEGG" id="dai:Desaci_4715"/>
<dbReference type="STRING" id="646529.Desaci_4715"/>
<dbReference type="OrthoDB" id="9802051at2"/>
<dbReference type="GO" id="GO:0007059">
    <property type="term" value="P:chromosome segregation"/>
    <property type="evidence" value="ECO:0007669"/>
    <property type="project" value="UniProtKB-KW"/>
</dbReference>